<keyword evidence="4 7" id="KW-0812">Transmembrane</keyword>
<name>Q218Q1_RHOPB</name>
<feature type="transmembrane region" description="Helical" evidence="7">
    <location>
        <begin position="169"/>
        <end position="193"/>
    </location>
</feature>
<keyword evidence="6 7" id="KW-0472">Membrane</keyword>
<feature type="domain" description="RCK N-terminal" evidence="8">
    <location>
        <begin position="438"/>
        <end position="554"/>
    </location>
</feature>
<gene>
    <name evidence="9" type="ordered locus">RPC_1573</name>
</gene>
<dbReference type="HOGENOM" id="CLU_005126_9_1_5"/>
<dbReference type="InterPro" id="IPR006153">
    <property type="entry name" value="Cation/H_exchanger_TM"/>
</dbReference>
<evidence type="ECO:0000313" key="9">
    <source>
        <dbReference type="EMBL" id="ABD87135.1"/>
    </source>
</evidence>
<feature type="transmembrane region" description="Helical" evidence="7">
    <location>
        <begin position="205"/>
        <end position="230"/>
    </location>
</feature>
<organism evidence="9">
    <name type="scientific">Rhodopseudomonas palustris (strain BisB18)</name>
    <dbReference type="NCBI Taxonomy" id="316056"/>
    <lineage>
        <taxon>Bacteria</taxon>
        <taxon>Pseudomonadati</taxon>
        <taxon>Pseudomonadota</taxon>
        <taxon>Alphaproteobacteria</taxon>
        <taxon>Hyphomicrobiales</taxon>
        <taxon>Nitrobacteraceae</taxon>
        <taxon>Rhodopseudomonas</taxon>
    </lineage>
</organism>
<dbReference type="eggNOG" id="COG1226">
    <property type="taxonomic scope" value="Bacteria"/>
</dbReference>
<accession>Q218Q1</accession>
<dbReference type="GO" id="GO:0015297">
    <property type="term" value="F:antiporter activity"/>
    <property type="evidence" value="ECO:0007669"/>
    <property type="project" value="InterPro"/>
</dbReference>
<comment type="subcellular location">
    <subcellularLocation>
        <location evidence="1">Membrane</location>
        <topology evidence="1">Multi-pass membrane protein</topology>
    </subcellularLocation>
</comment>
<evidence type="ECO:0000256" key="4">
    <source>
        <dbReference type="ARBA" id="ARBA00022692"/>
    </source>
</evidence>
<dbReference type="KEGG" id="rpc:RPC_1573"/>
<dbReference type="STRING" id="316056.RPC_1573"/>
<dbReference type="Gene3D" id="1.20.1530.20">
    <property type="match status" value="1"/>
</dbReference>
<dbReference type="Pfam" id="PF02254">
    <property type="entry name" value="TrkA_N"/>
    <property type="match status" value="1"/>
</dbReference>
<dbReference type="AlphaFoldDB" id="Q218Q1"/>
<evidence type="ECO:0000256" key="5">
    <source>
        <dbReference type="ARBA" id="ARBA00022989"/>
    </source>
</evidence>
<evidence type="ECO:0000256" key="3">
    <source>
        <dbReference type="ARBA" id="ARBA00022448"/>
    </source>
</evidence>
<feature type="transmembrane region" description="Helical" evidence="7">
    <location>
        <begin position="329"/>
        <end position="352"/>
    </location>
</feature>
<evidence type="ECO:0000256" key="6">
    <source>
        <dbReference type="ARBA" id="ARBA00023136"/>
    </source>
</evidence>
<dbReference type="Gene3D" id="3.40.50.720">
    <property type="entry name" value="NAD(P)-binding Rossmann-like Domain"/>
    <property type="match status" value="1"/>
</dbReference>
<dbReference type="PROSITE" id="PS51201">
    <property type="entry name" value="RCK_N"/>
    <property type="match status" value="1"/>
</dbReference>
<dbReference type="InterPro" id="IPR036291">
    <property type="entry name" value="NAD(P)-bd_dom_sf"/>
</dbReference>
<proteinExistence type="inferred from homology"/>
<evidence type="ECO:0000256" key="7">
    <source>
        <dbReference type="SAM" id="Phobius"/>
    </source>
</evidence>
<evidence type="ECO:0000256" key="1">
    <source>
        <dbReference type="ARBA" id="ARBA00004141"/>
    </source>
</evidence>
<dbReference type="InterPro" id="IPR003148">
    <property type="entry name" value="RCK_N"/>
</dbReference>
<feature type="transmembrane region" description="Helical" evidence="7">
    <location>
        <begin position="109"/>
        <end position="131"/>
    </location>
</feature>
<dbReference type="Pfam" id="PF00999">
    <property type="entry name" value="Na_H_Exchanger"/>
    <property type="match status" value="1"/>
</dbReference>
<dbReference type="GO" id="GO:1902600">
    <property type="term" value="P:proton transmembrane transport"/>
    <property type="evidence" value="ECO:0007669"/>
    <property type="project" value="InterPro"/>
</dbReference>
<keyword evidence="5 7" id="KW-1133">Transmembrane helix</keyword>
<feature type="transmembrane region" description="Helical" evidence="7">
    <location>
        <begin position="304"/>
        <end position="322"/>
    </location>
</feature>
<dbReference type="InterPro" id="IPR038770">
    <property type="entry name" value="Na+/solute_symporter_sf"/>
</dbReference>
<evidence type="ECO:0000259" key="8">
    <source>
        <dbReference type="PROSITE" id="PS51201"/>
    </source>
</evidence>
<feature type="transmembrane region" description="Helical" evidence="7">
    <location>
        <begin position="77"/>
        <end position="97"/>
    </location>
</feature>
<dbReference type="GO" id="GO:0016020">
    <property type="term" value="C:membrane"/>
    <property type="evidence" value="ECO:0007669"/>
    <property type="project" value="UniProtKB-SubCell"/>
</dbReference>
<sequence length="574" mass="59790">MRLSVAADRLARRRDIKHNGAMEHNTPLISTVVVGLVLAFILGLAAHRIRISPLVGYLVAGVLMGPFTPGYVANQNIASELAEIGIILLMFGVGLHFSLKDLLAVKAIAIPGAVVQIAVATLLGTGLGWLLGWPIGGGLVFGLALSVASTVVLLRALQDRRLVDSERGRIAIGWLIVEDLAMVLTLVLLPALAGLLKGDTGDGASWTAVALPVAITLGKVAAFVAFMLIVGRRVIPWLLHYVAHTGSRELFRLAVFAISLGVAFGAAMLFDVSFALGAFFAGMILSESELSQRAANETLPLRDAFAVLFFVSVGMLVDPSIIIRDPLPLFATVLIIIFGKSLAAFAIVRAFGHPTRTALTISASLAQIGEFSFILVSLGVALGLLPDRGRDLVLAGAIISIMLNPLFFALLDRFVAVTDGKSPATTEPPSDAQPGPPGGHVVLVGHGRVGGVVSAALRAEGLGVVVIEDDPDEVARLQQQGLTAFSGNAAASDLLQAADVAHARGLLIAIPDGYEGGQIVAQARALNATLTIVARAHSEEEVAHLKHNGADVVIMGEDEIARAMVARIGAAATG</sequence>
<feature type="transmembrane region" description="Helical" evidence="7">
    <location>
        <begin position="54"/>
        <end position="71"/>
    </location>
</feature>
<feature type="transmembrane region" description="Helical" evidence="7">
    <location>
        <begin position="28"/>
        <end position="47"/>
    </location>
</feature>
<protein>
    <submittedName>
        <fullName evidence="9">Potassium efflux system protein</fullName>
    </submittedName>
</protein>
<feature type="transmembrane region" description="Helical" evidence="7">
    <location>
        <begin position="364"/>
        <end position="385"/>
    </location>
</feature>
<evidence type="ECO:0000256" key="2">
    <source>
        <dbReference type="ARBA" id="ARBA00005551"/>
    </source>
</evidence>
<dbReference type="PANTHER" id="PTHR42751:SF1">
    <property type="entry name" value="CATION_PROTON ANTIPORTER YBAL-RELATED"/>
    <property type="match status" value="1"/>
</dbReference>
<feature type="transmembrane region" description="Helical" evidence="7">
    <location>
        <begin position="251"/>
        <end position="284"/>
    </location>
</feature>
<dbReference type="GO" id="GO:0006813">
    <property type="term" value="P:potassium ion transport"/>
    <property type="evidence" value="ECO:0007669"/>
    <property type="project" value="InterPro"/>
</dbReference>
<reference evidence="9" key="1">
    <citation type="submission" date="2006-03" db="EMBL/GenBank/DDBJ databases">
        <title>Complete sequence of Rhodopseudomonas palustris BisB18.</title>
        <authorList>
            <consortium name="US DOE Joint Genome Institute"/>
            <person name="Copeland A."/>
            <person name="Lucas S."/>
            <person name="Lapidus A."/>
            <person name="Barry K."/>
            <person name="Detter J.C."/>
            <person name="Glavina del Rio T."/>
            <person name="Hammon N."/>
            <person name="Israni S."/>
            <person name="Dalin E."/>
            <person name="Tice H."/>
            <person name="Pitluck S."/>
            <person name="Chain P."/>
            <person name="Malfatti S."/>
            <person name="Shin M."/>
            <person name="Vergez L."/>
            <person name="Schmutz J."/>
            <person name="Larimer F."/>
            <person name="Land M."/>
            <person name="Hauser L."/>
            <person name="Pelletier D.A."/>
            <person name="Kyrpides N."/>
            <person name="Anderson I."/>
            <person name="Oda Y."/>
            <person name="Harwood C.S."/>
            <person name="Richardson P."/>
        </authorList>
    </citation>
    <scope>NUCLEOTIDE SEQUENCE [LARGE SCALE GENOMIC DNA]</scope>
    <source>
        <strain evidence="9">BisB18</strain>
    </source>
</reference>
<feature type="transmembrane region" description="Helical" evidence="7">
    <location>
        <begin position="137"/>
        <end position="157"/>
    </location>
</feature>
<keyword evidence="3" id="KW-0813">Transport</keyword>
<dbReference type="EMBL" id="CP000301">
    <property type="protein sequence ID" value="ABD87135.1"/>
    <property type="molecule type" value="Genomic_DNA"/>
</dbReference>
<dbReference type="NCBIfam" id="NF007950">
    <property type="entry name" value="PRK10669.1"/>
    <property type="match status" value="1"/>
</dbReference>
<dbReference type="PANTHER" id="PTHR42751">
    <property type="entry name" value="SODIUM/HYDROGEN EXCHANGER FAMILY/TRKA DOMAIN PROTEIN"/>
    <property type="match status" value="1"/>
</dbReference>
<feature type="transmembrane region" description="Helical" evidence="7">
    <location>
        <begin position="392"/>
        <end position="411"/>
    </location>
</feature>
<comment type="similarity">
    <text evidence="2">Belongs to the monovalent cation:proton antiporter 2 (CPA2) transporter (TC 2.A.37) family.</text>
</comment>
<dbReference type="SUPFAM" id="SSF51735">
    <property type="entry name" value="NAD(P)-binding Rossmann-fold domains"/>
    <property type="match status" value="1"/>
</dbReference>
<dbReference type="eggNOG" id="COG4651">
    <property type="taxonomic scope" value="Bacteria"/>
</dbReference>